<feature type="region of interest" description="Disordered" evidence="1">
    <location>
        <begin position="199"/>
        <end position="232"/>
    </location>
</feature>
<keyword evidence="2" id="KW-1133">Transmembrane helix</keyword>
<feature type="compositionally biased region" description="Gly residues" evidence="1">
    <location>
        <begin position="102"/>
        <end position="125"/>
    </location>
</feature>
<organism evidence="4 5">
    <name type="scientific">Gordonia desulfuricans</name>
    <dbReference type="NCBI Taxonomy" id="89051"/>
    <lineage>
        <taxon>Bacteria</taxon>
        <taxon>Bacillati</taxon>
        <taxon>Actinomycetota</taxon>
        <taxon>Actinomycetes</taxon>
        <taxon>Mycobacteriales</taxon>
        <taxon>Gordoniaceae</taxon>
        <taxon>Gordonia</taxon>
    </lineage>
</organism>
<feature type="domain" description="DUF5666" evidence="3">
    <location>
        <begin position="137"/>
        <end position="201"/>
    </location>
</feature>
<evidence type="ECO:0000256" key="1">
    <source>
        <dbReference type="SAM" id="MobiDB-lite"/>
    </source>
</evidence>
<dbReference type="AlphaFoldDB" id="A0A7K3LV27"/>
<keyword evidence="2" id="KW-0472">Membrane</keyword>
<evidence type="ECO:0000313" key="4">
    <source>
        <dbReference type="EMBL" id="NDK92133.1"/>
    </source>
</evidence>
<sequence>TTAYPADPTTAIPAAPTAPYSGNEPAGAVPAGAVPAAAGAPASSSRWSFVRSHRTAIITGVSALIVGGIIGGGIGWAASGDGDGHRGGRGGHSQMQGDRDGSGQGDRGGRNGMGGMGGGQMGGENGPGMRGGRGVMGEITAINGDTWTVRTGDDTEITVTVGGETGFGTGRAPAERGDFAVGDEVMVAGDRDCDKITATRIAKAPERGTQGNSGAPGGSNTPSAPSTAGTPS</sequence>
<feature type="region of interest" description="Disordered" evidence="1">
    <location>
        <begin position="81"/>
        <end position="125"/>
    </location>
</feature>
<feature type="region of interest" description="Disordered" evidence="1">
    <location>
        <begin position="1"/>
        <end position="25"/>
    </location>
</feature>
<evidence type="ECO:0000259" key="3">
    <source>
        <dbReference type="Pfam" id="PF18914"/>
    </source>
</evidence>
<feature type="transmembrane region" description="Helical" evidence="2">
    <location>
        <begin position="56"/>
        <end position="78"/>
    </location>
</feature>
<evidence type="ECO:0000256" key="2">
    <source>
        <dbReference type="SAM" id="Phobius"/>
    </source>
</evidence>
<dbReference type="Pfam" id="PF18914">
    <property type="entry name" value="DUF5666"/>
    <property type="match status" value="1"/>
</dbReference>
<gene>
    <name evidence="4" type="ORF">GYA93_21570</name>
</gene>
<dbReference type="Proteomes" id="UP000466307">
    <property type="component" value="Unassembled WGS sequence"/>
</dbReference>
<dbReference type="EMBL" id="JAADZU010000101">
    <property type="protein sequence ID" value="NDK92133.1"/>
    <property type="molecule type" value="Genomic_DNA"/>
</dbReference>
<keyword evidence="2" id="KW-0812">Transmembrane</keyword>
<evidence type="ECO:0000313" key="5">
    <source>
        <dbReference type="Proteomes" id="UP000466307"/>
    </source>
</evidence>
<reference evidence="4 5" key="1">
    <citation type="submission" date="2020-01" db="EMBL/GenBank/DDBJ databases">
        <title>Investigation of new actinobacteria for the biodesulphurisation of diesel fuel.</title>
        <authorList>
            <person name="Athi Narayanan S.M."/>
        </authorList>
    </citation>
    <scope>NUCLEOTIDE SEQUENCE [LARGE SCALE GENOMIC DNA]</scope>
    <source>
        <strain evidence="4 5">213E</strain>
    </source>
</reference>
<dbReference type="RefSeq" id="WP_162128889.1">
    <property type="nucleotide sequence ID" value="NZ_JAADZU010000101.1"/>
</dbReference>
<feature type="non-terminal residue" evidence="4">
    <location>
        <position position="1"/>
    </location>
</feature>
<accession>A0A7K3LV27</accession>
<comment type="caution">
    <text evidence="4">The sequence shown here is derived from an EMBL/GenBank/DDBJ whole genome shotgun (WGS) entry which is preliminary data.</text>
</comment>
<feature type="compositionally biased region" description="Polar residues" evidence="1">
    <location>
        <begin position="209"/>
        <end position="232"/>
    </location>
</feature>
<name>A0A7K3LV27_9ACTN</name>
<keyword evidence="5" id="KW-1185">Reference proteome</keyword>
<proteinExistence type="predicted"/>
<protein>
    <recommendedName>
        <fullName evidence="3">DUF5666 domain-containing protein</fullName>
    </recommendedName>
</protein>
<dbReference type="InterPro" id="IPR043724">
    <property type="entry name" value="DUF5666"/>
</dbReference>